<dbReference type="PANTHER" id="PTHR34849:SF3">
    <property type="entry name" value="SSR2962 PROTEIN"/>
    <property type="match status" value="1"/>
</dbReference>
<proteinExistence type="predicted"/>
<accession>A0A0S4TRM9</accession>
<protein>
    <recommendedName>
        <fullName evidence="2">DUF433 domain-containing protein</fullName>
    </recommendedName>
</protein>
<dbReference type="InterPro" id="IPR007367">
    <property type="entry name" value="DUF433"/>
</dbReference>
<name>A0A0S4TRM9_RALSL</name>
<dbReference type="SUPFAM" id="SSF46689">
    <property type="entry name" value="Homeodomain-like"/>
    <property type="match status" value="1"/>
</dbReference>
<dbReference type="InterPro" id="IPR036388">
    <property type="entry name" value="WH-like_DNA-bd_sf"/>
</dbReference>
<dbReference type="Pfam" id="PF04255">
    <property type="entry name" value="DUF433"/>
    <property type="match status" value="1"/>
</dbReference>
<dbReference type="PATRIC" id="fig|305.106.peg.4504"/>
<gene>
    <name evidence="1" type="ORF">RUN39_v1_320052</name>
</gene>
<dbReference type="Gene3D" id="1.10.10.10">
    <property type="entry name" value="Winged helix-like DNA-binding domain superfamily/Winged helix DNA-binding domain"/>
    <property type="match status" value="1"/>
</dbReference>
<dbReference type="EMBL" id="LN899819">
    <property type="protein sequence ID" value="CUV12159.1"/>
    <property type="molecule type" value="Genomic_DNA"/>
</dbReference>
<dbReference type="AlphaFoldDB" id="A0A0S4TRM9"/>
<evidence type="ECO:0000313" key="1">
    <source>
        <dbReference type="EMBL" id="CUV12159.1"/>
    </source>
</evidence>
<dbReference type="PANTHER" id="PTHR34849">
    <property type="entry name" value="SSL5025 PROTEIN"/>
    <property type="match status" value="1"/>
</dbReference>
<sequence length="224" mass="24760">MLTVGKAVSAAEVAFMANLSDKEINRMVDEDVLPSALVVRDHGRRFAPLAAPFATFYFRSSEELTRAARVRVIATLTERLLDRPDRDAFLFLRSRVTKAKFDWSVSYSDVTVFLATYVREAAERAARVDQAARHIVEDPEILGGTPCFKGTRVPIANVLAALDAGMSVVELQASYPFLTQALLNDATVYAKARPRVGRPRRIAETLPGAQLVRSKVVRPARENA</sequence>
<reference evidence="1" key="1">
    <citation type="submission" date="2015-10" db="EMBL/GenBank/DDBJ databases">
        <authorList>
            <person name="Gilbert D.G."/>
        </authorList>
    </citation>
    <scope>NUCLEOTIDE SEQUENCE</scope>
    <source>
        <strain evidence="1">Phyl III-seqv23</strain>
    </source>
</reference>
<evidence type="ECO:0008006" key="2">
    <source>
        <dbReference type="Google" id="ProtNLM"/>
    </source>
</evidence>
<organism evidence="1">
    <name type="scientific">Ralstonia solanacearum</name>
    <name type="common">Pseudomonas solanacearum</name>
    <dbReference type="NCBI Taxonomy" id="305"/>
    <lineage>
        <taxon>Bacteria</taxon>
        <taxon>Pseudomonadati</taxon>
        <taxon>Pseudomonadota</taxon>
        <taxon>Betaproteobacteria</taxon>
        <taxon>Burkholderiales</taxon>
        <taxon>Burkholderiaceae</taxon>
        <taxon>Ralstonia</taxon>
        <taxon>Ralstonia solanacearum species complex</taxon>
    </lineage>
</organism>
<dbReference type="InterPro" id="IPR009057">
    <property type="entry name" value="Homeodomain-like_sf"/>
</dbReference>